<organism evidence="2 3">
    <name type="scientific">Panaeolus cyanescens</name>
    <dbReference type="NCBI Taxonomy" id="181874"/>
    <lineage>
        <taxon>Eukaryota</taxon>
        <taxon>Fungi</taxon>
        <taxon>Dikarya</taxon>
        <taxon>Basidiomycota</taxon>
        <taxon>Agaricomycotina</taxon>
        <taxon>Agaricomycetes</taxon>
        <taxon>Agaricomycetidae</taxon>
        <taxon>Agaricales</taxon>
        <taxon>Agaricineae</taxon>
        <taxon>Galeropsidaceae</taxon>
        <taxon>Panaeolus</taxon>
    </lineage>
</organism>
<keyword evidence="3" id="KW-1185">Reference proteome</keyword>
<sequence length="320" mass="34134">MAPTRNQPFAHGRNPYVPPVHNNQRPNLYARDPYDIPLVHPAIRKLAGHLFVVTSDVHPFSECLITASDINECLSCDRMLRTGRLPPRFPLVYNLFASAFNNQAPVDMSVRFAMYDPTGPLILFVRNTTPPNRSNFGIQKEHLGRGINPNSIAYNPKAQGTLLNLLMDYHDTNSNAPSRTNVNGMYRDDNDDMFMDYVQDPGLTTIPFAPEATAPIAPPSNSTGGAVSSSSATPAPIIAVANAATTATTAAPAPRTNPISYASAVSGASSSSTTAATAPTSRAKTPSSARARKGKAKAIEPVGDDDAEGELDMLIDSLSG</sequence>
<dbReference type="AlphaFoldDB" id="A0A409WEL4"/>
<dbReference type="Proteomes" id="UP000284842">
    <property type="component" value="Unassembled WGS sequence"/>
</dbReference>
<dbReference type="EMBL" id="NHTK01005512">
    <property type="protein sequence ID" value="PPQ76954.1"/>
    <property type="molecule type" value="Genomic_DNA"/>
</dbReference>
<dbReference type="OrthoDB" id="3125095at2759"/>
<proteinExistence type="predicted"/>
<feature type="compositionally biased region" description="Low complexity" evidence="1">
    <location>
        <begin position="222"/>
        <end position="231"/>
    </location>
</feature>
<reference evidence="2 3" key="1">
    <citation type="journal article" date="2018" name="Evol. Lett.">
        <title>Horizontal gene cluster transfer increased hallucinogenic mushroom diversity.</title>
        <authorList>
            <person name="Reynolds H.T."/>
            <person name="Vijayakumar V."/>
            <person name="Gluck-Thaler E."/>
            <person name="Korotkin H.B."/>
            <person name="Matheny P.B."/>
            <person name="Slot J.C."/>
        </authorList>
    </citation>
    <scope>NUCLEOTIDE SEQUENCE [LARGE SCALE GENOMIC DNA]</scope>
    <source>
        <strain evidence="2 3">2629</strain>
    </source>
</reference>
<comment type="caution">
    <text evidence="2">The sequence shown here is derived from an EMBL/GenBank/DDBJ whole genome shotgun (WGS) entry which is preliminary data.</text>
</comment>
<evidence type="ECO:0000256" key="1">
    <source>
        <dbReference type="SAM" id="MobiDB-lite"/>
    </source>
</evidence>
<protein>
    <submittedName>
        <fullName evidence="2">Uncharacterized protein</fullName>
    </submittedName>
</protein>
<feature type="region of interest" description="Disordered" evidence="1">
    <location>
        <begin position="263"/>
        <end position="308"/>
    </location>
</feature>
<accession>A0A409WEL4</accession>
<name>A0A409WEL4_9AGAR</name>
<feature type="compositionally biased region" description="Low complexity" evidence="1">
    <location>
        <begin position="263"/>
        <end position="289"/>
    </location>
</feature>
<evidence type="ECO:0000313" key="3">
    <source>
        <dbReference type="Proteomes" id="UP000284842"/>
    </source>
</evidence>
<feature type="region of interest" description="Disordered" evidence="1">
    <location>
        <begin position="209"/>
        <end position="231"/>
    </location>
</feature>
<gene>
    <name evidence="2" type="ORF">CVT24_009216</name>
</gene>
<feature type="region of interest" description="Disordered" evidence="1">
    <location>
        <begin position="1"/>
        <end position="22"/>
    </location>
</feature>
<dbReference type="InParanoid" id="A0A409WEL4"/>
<evidence type="ECO:0000313" key="2">
    <source>
        <dbReference type="EMBL" id="PPQ76954.1"/>
    </source>
</evidence>